<sequence>MSTAYHPKTDGQSERTIQTLKDMLRACAIDFGKGWEKHLPLVEFSYNNSYHASIKAAPFEAIYGRKCRSPVCWAEVGDTQLIGPEIIHETTKKIMQIQQHLQVARDRQRNYANIRQKPLEFQAGDRVMLKISPRKGSEENKKRIGSRKKRAAGSSLKHKSPKNQKVNDQESEDSDKEHRKCLKVVRDDDKAIDYETLDVKSPIVECESQVPGTNEAGDVHFYKLTRLDGSYMHFLTLSRMLKVLNRQDVLDLHKIIMERFPANDLEGYDLILWGDLKTLVESSKDDEIWRNQQD</sequence>
<dbReference type="GO" id="GO:0015074">
    <property type="term" value="P:DNA integration"/>
    <property type="evidence" value="ECO:0007669"/>
    <property type="project" value="InterPro"/>
</dbReference>
<evidence type="ECO:0000256" key="1">
    <source>
        <dbReference type="SAM" id="MobiDB-lite"/>
    </source>
</evidence>
<reference evidence="3" key="1">
    <citation type="journal article" date="2019" name="Sci. Rep.">
        <title>Draft genome of Tanacetum cinerariifolium, the natural source of mosquito coil.</title>
        <authorList>
            <person name="Yamashiro T."/>
            <person name="Shiraishi A."/>
            <person name="Satake H."/>
            <person name="Nakayama K."/>
        </authorList>
    </citation>
    <scope>NUCLEOTIDE SEQUENCE</scope>
</reference>
<dbReference type="InterPro" id="IPR001584">
    <property type="entry name" value="Integrase_cat-core"/>
</dbReference>
<evidence type="ECO:0000259" key="2">
    <source>
        <dbReference type="PROSITE" id="PS50994"/>
    </source>
</evidence>
<organism evidence="3">
    <name type="scientific">Tanacetum cinerariifolium</name>
    <name type="common">Dalmatian daisy</name>
    <name type="synonym">Chrysanthemum cinerariifolium</name>
    <dbReference type="NCBI Taxonomy" id="118510"/>
    <lineage>
        <taxon>Eukaryota</taxon>
        <taxon>Viridiplantae</taxon>
        <taxon>Streptophyta</taxon>
        <taxon>Embryophyta</taxon>
        <taxon>Tracheophyta</taxon>
        <taxon>Spermatophyta</taxon>
        <taxon>Magnoliopsida</taxon>
        <taxon>eudicotyledons</taxon>
        <taxon>Gunneridae</taxon>
        <taxon>Pentapetalae</taxon>
        <taxon>asterids</taxon>
        <taxon>campanulids</taxon>
        <taxon>Asterales</taxon>
        <taxon>Asteraceae</taxon>
        <taxon>Asteroideae</taxon>
        <taxon>Anthemideae</taxon>
        <taxon>Anthemidinae</taxon>
        <taxon>Tanacetum</taxon>
    </lineage>
</organism>
<dbReference type="PROSITE" id="PS50994">
    <property type="entry name" value="INTEGRASE"/>
    <property type="match status" value="1"/>
</dbReference>
<dbReference type="Gene3D" id="3.30.420.10">
    <property type="entry name" value="Ribonuclease H-like superfamily/Ribonuclease H"/>
    <property type="match status" value="1"/>
</dbReference>
<comment type="caution">
    <text evidence="3">The sequence shown here is derived from an EMBL/GenBank/DDBJ whole genome shotgun (WGS) entry which is preliminary data.</text>
</comment>
<dbReference type="PANTHER" id="PTHR45835:SF99">
    <property type="entry name" value="CHROMO DOMAIN-CONTAINING PROTEIN-RELATED"/>
    <property type="match status" value="1"/>
</dbReference>
<keyword evidence="3" id="KW-0695">RNA-directed DNA polymerase</keyword>
<feature type="domain" description="Integrase catalytic" evidence="2">
    <location>
        <begin position="1"/>
        <end position="66"/>
    </location>
</feature>
<evidence type="ECO:0000313" key="3">
    <source>
        <dbReference type="EMBL" id="GEU43747.1"/>
    </source>
</evidence>
<proteinExistence type="predicted"/>
<feature type="compositionally biased region" description="Basic residues" evidence="1">
    <location>
        <begin position="143"/>
        <end position="162"/>
    </location>
</feature>
<dbReference type="GO" id="GO:0003964">
    <property type="term" value="F:RNA-directed DNA polymerase activity"/>
    <property type="evidence" value="ECO:0007669"/>
    <property type="project" value="UniProtKB-KW"/>
</dbReference>
<dbReference type="PANTHER" id="PTHR45835">
    <property type="entry name" value="YALI0A06105P"/>
    <property type="match status" value="1"/>
</dbReference>
<protein>
    <submittedName>
        <fullName evidence="3">Putative reverse transcriptase domain-containing protein</fullName>
    </submittedName>
</protein>
<dbReference type="InterPro" id="IPR036397">
    <property type="entry name" value="RNaseH_sf"/>
</dbReference>
<feature type="region of interest" description="Disordered" evidence="1">
    <location>
        <begin position="125"/>
        <end position="180"/>
    </location>
</feature>
<dbReference type="GO" id="GO:0003676">
    <property type="term" value="F:nucleic acid binding"/>
    <property type="evidence" value="ECO:0007669"/>
    <property type="project" value="InterPro"/>
</dbReference>
<dbReference type="InterPro" id="IPR012337">
    <property type="entry name" value="RNaseH-like_sf"/>
</dbReference>
<name>A0A6L2K4U2_TANCI</name>
<accession>A0A6L2K4U2</accession>
<gene>
    <name evidence="3" type="ORF">Tci_015725</name>
</gene>
<keyword evidence="3" id="KW-0548">Nucleotidyltransferase</keyword>
<dbReference type="EMBL" id="BKCJ010001750">
    <property type="protein sequence ID" value="GEU43747.1"/>
    <property type="molecule type" value="Genomic_DNA"/>
</dbReference>
<dbReference type="AlphaFoldDB" id="A0A6L2K4U2"/>
<keyword evidence="3" id="KW-0808">Transferase</keyword>
<dbReference type="SUPFAM" id="SSF53098">
    <property type="entry name" value="Ribonuclease H-like"/>
    <property type="match status" value="1"/>
</dbReference>